<sequence>MTAFTNRQKDIINAAIELISEKSIQELTIKNLAQKIGLTEGALYRHFPSKVDILLSILLMFQDEARRNLEEVKSSPLSALQQFENIFLYRLRYFTKKPAVAAVIFSESIFQNDKRLSSEVNKFLKMHEATLRIILEKGIADKEIREDISVEEAIYIIIGSMRYLVTRWRLDGHRFDLYAAGQRILGTLKELLRC</sequence>
<dbReference type="SUPFAM" id="SSF46689">
    <property type="entry name" value="Homeodomain-like"/>
    <property type="match status" value="1"/>
</dbReference>
<feature type="DNA-binding region" description="H-T-H motif" evidence="2">
    <location>
        <begin position="28"/>
        <end position="47"/>
    </location>
</feature>
<accession>A0A7V5PNJ9</accession>
<organism evidence="4">
    <name type="scientific">Caldithrix abyssi</name>
    <dbReference type="NCBI Taxonomy" id="187145"/>
    <lineage>
        <taxon>Bacteria</taxon>
        <taxon>Pseudomonadati</taxon>
        <taxon>Calditrichota</taxon>
        <taxon>Calditrichia</taxon>
        <taxon>Calditrichales</taxon>
        <taxon>Calditrichaceae</taxon>
        <taxon>Caldithrix</taxon>
    </lineage>
</organism>
<dbReference type="InterPro" id="IPR036271">
    <property type="entry name" value="Tet_transcr_reg_TetR-rel_C_sf"/>
</dbReference>
<dbReference type="PANTHER" id="PTHR43479">
    <property type="entry name" value="ACREF/ENVCD OPERON REPRESSOR-RELATED"/>
    <property type="match status" value="1"/>
</dbReference>
<evidence type="ECO:0000259" key="3">
    <source>
        <dbReference type="PROSITE" id="PS50977"/>
    </source>
</evidence>
<dbReference type="PRINTS" id="PR00455">
    <property type="entry name" value="HTHTETR"/>
</dbReference>
<dbReference type="EMBL" id="DROD01000287">
    <property type="protein sequence ID" value="HHJ52384.1"/>
    <property type="molecule type" value="Genomic_DNA"/>
</dbReference>
<evidence type="ECO:0000313" key="4">
    <source>
        <dbReference type="EMBL" id="HHJ52384.1"/>
    </source>
</evidence>
<evidence type="ECO:0000256" key="2">
    <source>
        <dbReference type="PROSITE-ProRule" id="PRU00335"/>
    </source>
</evidence>
<dbReference type="Gene3D" id="1.10.357.10">
    <property type="entry name" value="Tetracycline Repressor, domain 2"/>
    <property type="match status" value="1"/>
</dbReference>
<name>A0A7V5PNJ9_CALAY</name>
<dbReference type="InterPro" id="IPR023772">
    <property type="entry name" value="DNA-bd_HTH_TetR-type_CS"/>
</dbReference>
<dbReference type="InterPro" id="IPR013570">
    <property type="entry name" value="Tscrpt_reg_YsiA_C"/>
</dbReference>
<dbReference type="Pfam" id="PF08359">
    <property type="entry name" value="TetR_C_4"/>
    <property type="match status" value="1"/>
</dbReference>
<comment type="caution">
    <text evidence="4">The sequence shown here is derived from an EMBL/GenBank/DDBJ whole genome shotgun (WGS) entry which is preliminary data.</text>
</comment>
<proteinExistence type="predicted"/>
<feature type="domain" description="HTH tetR-type" evidence="3">
    <location>
        <begin position="5"/>
        <end position="65"/>
    </location>
</feature>
<dbReference type="AlphaFoldDB" id="A0A7V5PNJ9"/>
<dbReference type="PROSITE" id="PS50977">
    <property type="entry name" value="HTH_TETR_2"/>
    <property type="match status" value="1"/>
</dbReference>
<protein>
    <submittedName>
        <fullName evidence="4">TetR family transcriptional regulator</fullName>
    </submittedName>
</protein>
<dbReference type="PROSITE" id="PS01081">
    <property type="entry name" value="HTH_TETR_1"/>
    <property type="match status" value="1"/>
</dbReference>
<dbReference type="InterPro" id="IPR001647">
    <property type="entry name" value="HTH_TetR"/>
</dbReference>
<evidence type="ECO:0000256" key="1">
    <source>
        <dbReference type="ARBA" id="ARBA00023125"/>
    </source>
</evidence>
<reference evidence="4" key="1">
    <citation type="journal article" date="2020" name="mSystems">
        <title>Genome- and Community-Level Interaction Insights into Carbon Utilization and Element Cycling Functions of Hydrothermarchaeota in Hydrothermal Sediment.</title>
        <authorList>
            <person name="Zhou Z."/>
            <person name="Liu Y."/>
            <person name="Xu W."/>
            <person name="Pan J."/>
            <person name="Luo Z.H."/>
            <person name="Li M."/>
        </authorList>
    </citation>
    <scope>NUCLEOTIDE SEQUENCE [LARGE SCALE GENOMIC DNA]</scope>
    <source>
        <strain evidence="4">HyVt-527</strain>
    </source>
</reference>
<dbReference type="PANTHER" id="PTHR43479:SF11">
    <property type="entry name" value="ACREF_ENVCD OPERON REPRESSOR-RELATED"/>
    <property type="match status" value="1"/>
</dbReference>
<dbReference type="InterPro" id="IPR009057">
    <property type="entry name" value="Homeodomain-like_sf"/>
</dbReference>
<dbReference type="GO" id="GO:0003677">
    <property type="term" value="F:DNA binding"/>
    <property type="evidence" value="ECO:0007669"/>
    <property type="project" value="UniProtKB-UniRule"/>
</dbReference>
<dbReference type="SUPFAM" id="SSF48498">
    <property type="entry name" value="Tetracyclin repressor-like, C-terminal domain"/>
    <property type="match status" value="1"/>
</dbReference>
<keyword evidence="1 2" id="KW-0238">DNA-binding</keyword>
<dbReference type="Proteomes" id="UP000886124">
    <property type="component" value="Unassembled WGS sequence"/>
</dbReference>
<dbReference type="InterPro" id="IPR050624">
    <property type="entry name" value="HTH-type_Tx_Regulator"/>
</dbReference>
<gene>
    <name evidence="4" type="ORF">ENJ89_04250</name>
</gene>
<dbReference type="Pfam" id="PF00440">
    <property type="entry name" value="TetR_N"/>
    <property type="match status" value="1"/>
</dbReference>